<dbReference type="PROSITE" id="PS00661">
    <property type="entry name" value="FERM_2"/>
    <property type="match status" value="1"/>
</dbReference>
<name>A0AAN9Y4L5_9HEMI</name>
<proteinExistence type="predicted"/>
<dbReference type="Pfam" id="PF09380">
    <property type="entry name" value="FERM_C"/>
    <property type="match status" value="1"/>
</dbReference>
<feature type="compositionally biased region" description="Low complexity" evidence="1">
    <location>
        <begin position="295"/>
        <end position="306"/>
    </location>
</feature>
<sequence length="974" mass="108559">MSRAELGDYDPRRHAPGYVSEFRFVSNQSVELEGKIAELHKELQGQLPAVAELNYLDKVKWLEMYGVDLHPVIGEDNVEYFLGLSPTGVIVLRNKSKVASYYWSRIRKIYFKGKYFMLRVCDKNNEENTYGFETPSRAACKHLYKCCKEHHSFFQLVHVSTNAPDVVNTRFSSNRMDKLSGRSSQLGMRNPPSFVRTPSRRYQRRIVEGASEDSKIEEKLSTKENAPPDDTKNIYSAPSNNSFYVPRSDSPRSTRSAPWSVWSTSGPPRPAHSSHSPRSVRSAGPPLRLTHARRSSSVESQSSTDSRPCRRHKHRSKRSSDNESDLSRCSSHGHSHRRHRHRSRRSSGGESEHQGHSSSNRNRYQLIDSEGQWKEVQRRQAEGSTGIQEATVIRPRSGYINSGIETESEHSSCHHHRRKHRKHRSRSRSPSDSGKPHLPDELKQHLEFQLVDTEGMSEDQLREIPYTVVKTNAAKAVRVRLSSSGKPKVHSMRRVKNDLIKESPSGFNEDSPPPPYSESPVLSDLSNKTTSTSTTAGTTTSESNKLTSAQAATRLPSHMMRNDQQQSNQKAMCSALYGNPSTLLGHSQYAGQQSNLNKDLSPDTDGWLSENSKFSNLGLVMGLPPQPHSRRPYGNNSHSDLALSVSRSQNQKAWPSPEIRGTVGLPWSPLAEQMHSPSVNTLYSSGSLDTANRRAPILGCDYNNINQNILEHRSINNGNVFRSGVKAGPQSASMPTIPNGSRPTNATSPSAVGPVEYEKMRKQQTPAETGVLRSHANTPNGKISWPNERQLGWQPKGNNSNDKLTNVNHNWMATNGSSWTNGGDYSSPWSNTSPLSPVTPGMASQQSPQNWHQPGNFRPPDRGGPLLFAPQPQMQKITENVSGEAMAENKTNFVNFVNNNEFVSFPLSPNNNSHSMVRETNGMNGSESSNANEITCHTILENAINTVDNDTNNNQSQTASDCGKQFIQEMSTEL</sequence>
<feature type="compositionally biased region" description="Polar residues" evidence="1">
    <location>
        <begin position="730"/>
        <end position="750"/>
    </location>
</feature>
<feature type="region of interest" description="Disordered" evidence="1">
    <location>
        <begin position="618"/>
        <end position="638"/>
    </location>
</feature>
<dbReference type="InterPro" id="IPR000299">
    <property type="entry name" value="FERM_domain"/>
</dbReference>
<dbReference type="GO" id="GO:0005856">
    <property type="term" value="C:cytoskeleton"/>
    <property type="evidence" value="ECO:0007669"/>
    <property type="project" value="TreeGrafter"/>
</dbReference>
<reference evidence="3 4" key="1">
    <citation type="submission" date="2024-03" db="EMBL/GenBank/DDBJ databases">
        <title>Adaptation during the transition from Ophiocordyceps entomopathogen to insect associate is accompanied by gene loss and intensified selection.</title>
        <authorList>
            <person name="Ward C.M."/>
            <person name="Onetto C.A."/>
            <person name="Borneman A.R."/>
        </authorList>
    </citation>
    <scope>NUCLEOTIDE SEQUENCE [LARGE SCALE GENOMIC DNA]</scope>
    <source>
        <strain evidence="3">AWRI1</strain>
        <tissue evidence="3">Single Adult Female</tissue>
    </source>
</reference>
<feature type="compositionally biased region" description="Basic and acidic residues" evidence="1">
    <location>
        <begin position="371"/>
        <end position="381"/>
    </location>
</feature>
<feature type="region of interest" description="Disordered" evidence="1">
    <location>
        <begin position="726"/>
        <end position="751"/>
    </location>
</feature>
<feature type="compositionally biased region" description="Polar residues" evidence="1">
    <location>
        <begin position="233"/>
        <end position="243"/>
    </location>
</feature>
<feature type="compositionally biased region" description="Low complexity" evidence="1">
    <location>
        <begin position="518"/>
        <end position="543"/>
    </location>
</feature>
<evidence type="ECO:0000256" key="1">
    <source>
        <dbReference type="SAM" id="MobiDB-lite"/>
    </source>
</evidence>
<dbReference type="EMBL" id="JBBCAQ010000019">
    <property type="protein sequence ID" value="KAK7595018.1"/>
    <property type="molecule type" value="Genomic_DNA"/>
</dbReference>
<feature type="compositionally biased region" description="Basic and acidic residues" evidence="1">
    <location>
        <begin position="212"/>
        <end position="222"/>
    </location>
</feature>
<dbReference type="InterPro" id="IPR035963">
    <property type="entry name" value="FERM_2"/>
</dbReference>
<feature type="compositionally biased region" description="Low complexity" evidence="1">
    <location>
        <begin position="271"/>
        <end position="284"/>
    </location>
</feature>
<dbReference type="InterPro" id="IPR019748">
    <property type="entry name" value="FERM_central"/>
</dbReference>
<dbReference type="SUPFAM" id="SSF47031">
    <property type="entry name" value="Second domain of FERM"/>
    <property type="match status" value="1"/>
</dbReference>
<dbReference type="CDD" id="cd14473">
    <property type="entry name" value="FERM_B-lobe"/>
    <property type="match status" value="1"/>
</dbReference>
<organism evidence="3 4">
    <name type="scientific">Parthenolecanium corni</name>
    <dbReference type="NCBI Taxonomy" id="536013"/>
    <lineage>
        <taxon>Eukaryota</taxon>
        <taxon>Metazoa</taxon>
        <taxon>Ecdysozoa</taxon>
        <taxon>Arthropoda</taxon>
        <taxon>Hexapoda</taxon>
        <taxon>Insecta</taxon>
        <taxon>Pterygota</taxon>
        <taxon>Neoptera</taxon>
        <taxon>Paraneoptera</taxon>
        <taxon>Hemiptera</taxon>
        <taxon>Sternorrhyncha</taxon>
        <taxon>Coccoidea</taxon>
        <taxon>Coccidae</taxon>
        <taxon>Parthenolecanium</taxon>
    </lineage>
</organism>
<dbReference type="InterPro" id="IPR014352">
    <property type="entry name" value="FERM/acyl-CoA-bd_prot_sf"/>
</dbReference>
<gene>
    <name evidence="3" type="ORF">V9T40_001451</name>
</gene>
<evidence type="ECO:0000259" key="2">
    <source>
        <dbReference type="PROSITE" id="PS50057"/>
    </source>
</evidence>
<accession>A0AAN9Y4L5</accession>
<dbReference type="InterPro" id="IPR018980">
    <property type="entry name" value="FERM_PH-like_C"/>
</dbReference>
<feature type="region of interest" description="Disordered" evidence="1">
    <location>
        <begin position="481"/>
        <end position="547"/>
    </location>
</feature>
<dbReference type="GO" id="GO:0031032">
    <property type="term" value="P:actomyosin structure organization"/>
    <property type="evidence" value="ECO:0007669"/>
    <property type="project" value="TreeGrafter"/>
</dbReference>
<dbReference type="InterPro" id="IPR011993">
    <property type="entry name" value="PH-like_dom_sf"/>
</dbReference>
<comment type="caution">
    <text evidence="3">The sequence shown here is derived from an EMBL/GenBank/DDBJ whole genome shotgun (WGS) entry which is preliminary data.</text>
</comment>
<dbReference type="FunFam" id="2.30.29.30:FF:000002">
    <property type="entry name" value="Band 4.1-like protein 5 isoform 1"/>
    <property type="match status" value="1"/>
</dbReference>
<dbReference type="SUPFAM" id="SSF50729">
    <property type="entry name" value="PH domain-like"/>
    <property type="match status" value="1"/>
</dbReference>
<feature type="compositionally biased region" description="Polar residues" evidence="1">
    <location>
        <begin position="251"/>
        <end position="264"/>
    </location>
</feature>
<dbReference type="PROSITE" id="PS50057">
    <property type="entry name" value="FERM_3"/>
    <property type="match status" value="1"/>
</dbReference>
<dbReference type="AlphaFoldDB" id="A0AAN9Y4L5"/>
<keyword evidence="4" id="KW-1185">Reference proteome</keyword>
<evidence type="ECO:0000313" key="4">
    <source>
        <dbReference type="Proteomes" id="UP001367676"/>
    </source>
</evidence>
<dbReference type="Pfam" id="PF00373">
    <property type="entry name" value="FERM_M"/>
    <property type="match status" value="1"/>
</dbReference>
<dbReference type="CDD" id="cd13186">
    <property type="entry name" value="FERM_C_NBL4_NBL5"/>
    <property type="match status" value="1"/>
</dbReference>
<dbReference type="PANTHER" id="PTHR23280:SF4">
    <property type="entry name" value="BAND 4.1-LIKE PROTEIN 4A"/>
    <property type="match status" value="1"/>
</dbReference>
<feature type="compositionally biased region" description="Basic residues" evidence="1">
    <location>
        <begin position="331"/>
        <end position="345"/>
    </location>
</feature>
<feature type="region of interest" description="Disordered" evidence="1">
    <location>
        <begin position="765"/>
        <end position="799"/>
    </location>
</feature>
<dbReference type="SMART" id="SM01196">
    <property type="entry name" value="FERM_C"/>
    <property type="match status" value="1"/>
</dbReference>
<protein>
    <recommendedName>
        <fullName evidence="2">FERM domain-containing protein</fullName>
    </recommendedName>
</protein>
<feature type="compositionally biased region" description="Basic residues" evidence="1">
    <location>
        <begin position="413"/>
        <end position="427"/>
    </location>
</feature>
<dbReference type="PANTHER" id="PTHR23280">
    <property type="entry name" value="4.1 G PROTEIN"/>
    <property type="match status" value="1"/>
</dbReference>
<dbReference type="Gene3D" id="1.20.80.10">
    <property type="match status" value="1"/>
</dbReference>
<dbReference type="InterPro" id="IPR019747">
    <property type="entry name" value="FERM_CS"/>
</dbReference>
<evidence type="ECO:0000313" key="3">
    <source>
        <dbReference type="EMBL" id="KAK7595018.1"/>
    </source>
</evidence>
<feature type="domain" description="FERM" evidence="2">
    <location>
        <begin position="1"/>
        <end position="158"/>
    </location>
</feature>
<feature type="region of interest" description="Disordered" evidence="1">
    <location>
        <begin position="177"/>
        <end position="440"/>
    </location>
</feature>
<dbReference type="Proteomes" id="UP001367676">
    <property type="component" value="Unassembled WGS sequence"/>
</dbReference>
<dbReference type="Gene3D" id="2.30.29.30">
    <property type="entry name" value="Pleckstrin-homology domain (PH domain)/Phosphotyrosine-binding domain (PTB)"/>
    <property type="match status" value="1"/>
</dbReference>